<dbReference type="InterPro" id="IPR012337">
    <property type="entry name" value="RNaseH-like_sf"/>
</dbReference>
<dbReference type="Gene3D" id="1.10.340.70">
    <property type="match status" value="1"/>
</dbReference>
<evidence type="ECO:0000313" key="4">
    <source>
        <dbReference type="Proteomes" id="UP000014500"/>
    </source>
</evidence>
<dbReference type="PROSITE" id="PS50994">
    <property type="entry name" value="INTEGRASE"/>
    <property type="match status" value="1"/>
</dbReference>
<evidence type="ECO:0000256" key="1">
    <source>
        <dbReference type="ARBA" id="ARBA00012493"/>
    </source>
</evidence>
<evidence type="ECO:0000313" key="3">
    <source>
        <dbReference type="EnsemblMetazoa" id="SMAR006518-PA"/>
    </source>
</evidence>
<dbReference type="GO" id="GO:0003676">
    <property type="term" value="F:nucleic acid binding"/>
    <property type="evidence" value="ECO:0007669"/>
    <property type="project" value="InterPro"/>
</dbReference>
<organism evidence="3 4">
    <name type="scientific">Strigamia maritima</name>
    <name type="common">European centipede</name>
    <name type="synonym">Geophilus maritimus</name>
    <dbReference type="NCBI Taxonomy" id="126957"/>
    <lineage>
        <taxon>Eukaryota</taxon>
        <taxon>Metazoa</taxon>
        <taxon>Ecdysozoa</taxon>
        <taxon>Arthropoda</taxon>
        <taxon>Myriapoda</taxon>
        <taxon>Chilopoda</taxon>
        <taxon>Pleurostigmophora</taxon>
        <taxon>Geophilomorpha</taxon>
        <taxon>Linotaeniidae</taxon>
        <taxon>Strigamia</taxon>
    </lineage>
</organism>
<dbReference type="InterPro" id="IPR036397">
    <property type="entry name" value="RNaseH_sf"/>
</dbReference>
<accession>T1IZ47</accession>
<dbReference type="Proteomes" id="UP000014500">
    <property type="component" value="Unassembled WGS sequence"/>
</dbReference>
<dbReference type="EMBL" id="JH431705">
    <property type="status" value="NOT_ANNOTATED_CDS"/>
    <property type="molecule type" value="Genomic_DNA"/>
</dbReference>
<dbReference type="EnsemblMetazoa" id="SMAR006518-RA">
    <property type="protein sequence ID" value="SMAR006518-PA"/>
    <property type="gene ID" value="SMAR006518"/>
</dbReference>
<dbReference type="GO" id="GO:0003964">
    <property type="term" value="F:RNA-directed DNA polymerase activity"/>
    <property type="evidence" value="ECO:0007669"/>
    <property type="project" value="UniProtKB-EC"/>
</dbReference>
<dbReference type="Pfam" id="PF17921">
    <property type="entry name" value="Integrase_H2C2"/>
    <property type="match status" value="1"/>
</dbReference>
<dbReference type="STRING" id="126957.T1IZ47"/>
<sequence>MRIYLDSSILPNDKKDADRIKSQAIDLAIYKDLLCKFPPADIGKRTPTRRIYLPLTLHFDYFHCLQYPLTSGHLGVQKTLERLKQGVFWPRMKDDVKEWIRECEPCQRAKVESKLPMGMMEIAKPRRGNCYAFVMVDAGSRWLDVRLTETAEVDTTIAQIVKFTKRWGYPKTIVSDNATTFRSARFQAKYAEMGYQVSLKYSPHMIVVGQEARFPVDLDSDTDNREPLPPDEAERLHHYMLGV</sequence>
<dbReference type="InterPro" id="IPR050951">
    <property type="entry name" value="Retrovirus_Pol_polyprotein"/>
</dbReference>
<dbReference type="HOGENOM" id="CLU_1143821_0_0_1"/>
<dbReference type="PANTHER" id="PTHR37984">
    <property type="entry name" value="PROTEIN CBG26694"/>
    <property type="match status" value="1"/>
</dbReference>
<name>T1IZ47_STRMM</name>
<dbReference type="EC" id="2.7.7.49" evidence="1"/>
<dbReference type="FunFam" id="1.10.340.70:FF:000001">
    <property type="entry name" value="Retrovirus-related Pol polyprotein from transposon gypsy-like Protein"/>
    <property type="match status" value="1"/>
</dbReference>
<dbReference type="InterPro" id="IPR041588">
    <property type="entry name" value="Integrase_H2C2"/>
</dbReference>
<dbReference type="PhylomeDB" id="T1IZ47"/>
<evidence type="ECO:0000259" key="2">
    <source>
        <dbReference type="PROSITE" id="PS50994"/>
    </source>
</evidence>
<reference evidence="3" key="2">
    <citation type="submission" date="2015-02" db="UniProtKB">
        <authorList>
            <consortium name="EnsemblMetazoa"/>
        </authorList>
    </citation>
    <scope>IDENTIFICATION</scope>
</reference>
<dbReference type="PANTHER" id="PTHR37984:SF5">
    <property type="entry name" value="PROTEIN NYNRIN-LIKE"/>
    <property type="match status" value="1"/>
</dbReference>
<dbReference type="Gene3D" id="3.30.420.10">
    <property type="entry name" value="Ribonuclease H-like superfamily/Ribonuclease H"/>
    <property type="match status" value="1"/>
</dbReference>
<dbReference type="eggNOG" id="KOG0017">
    <property type="taxonomic scope" value="Eukaryota"/>
</dbReference>
<dbReference type="AlphaFoldDB" id="T1IZ47"/>
<feature type="domain" description="Integrase catalytic" evidence="2">
    <location>
        <begin position="101"/>
        <end position="243"/>
    </location>
</feature>
<dbReference type="InterPro" id="IPR001584">
    <property type="entry name" value="Integrase_cat-core"/>
</dbReference>
<protein>
    <recommendedName>
        <fullName evidence="1">RNA-directed DNA polymerase</fullName>
        <ecNumber evidence="1">2.7.7.49</ecNumber>
    </recommendedName>
</protein>
<dbReference type="Pfam" id="PF00665">
    <property type="entry name" value="rve"/>
    <property type="match status" value="1"/>
</dbReference>
<dbReference type="GO" id="GO:0015074">
    <property type="term" value="P:DNA integration"/>
    <property type="evidence" value="ECO:0007669"/>
    <property type="project" value="InterPro"/>
</dbReference>
<keyword evidence="4" id="KW-1185">Reference proteome</keyword>
<proteinExistence type="predicted"/>
<reference evidence="4" key="1">
    <citation type="submission" date="2011-05" db="EMBL/GenBank/DDBJ databases">
        <authorList>
            <person name="Richards S.R."/>
            <person name="Qu J."/>
            <person name="Jiang H."/>
            <person name="Jhangiani S.N."/>
            <person name="Agravi P."/>
            <person name="Goodspeed R."/>
            <person name="Gross S."/>
            <person name="Mandapat C."/>
            <person name="Jackson L."/>
            <person name="Mathew T."/>
            <person name="Pu L."/>
            <person name="Thornton R."/>
            <person name="Saada N."/>
            <person name="Wilczek-Boney K.B."/>
            <person name="Lee S."/>
            <person name="Kovar C."/>
            <person name="Wu Y."/>
            <person name="Scherer S.E."/>
            <person name="Worley K.C."/>
            <person name="Muzny D.M."/>
            <person name="Gibbs R."/>
        </authorList>
    </citation>
    <scope>NUCLEOTIDE SEQUENCE</scope>
    <source>
        <strain evidence="4">Brora</strain>
    </source>
</reference>
<dbReference type="SUPFAM" id="SSF53098">
    <property type="entry name" value="Ribonuclease H-like"/>
    <property type="match status" value="1"/>
</dbReference>